<dbReference type="CDD" id="cd01065">
    <property type="entry name" value="NAD_bind_Shikimate_DH"/>
    <property type="match status" value="1"/>
</dbReference>
<dbReference type="KEGG" id="mbak:MSBR3_2367"/>
<evidence type="ECO:0000259" key="9">
    <source>
        <dbReference type="Pfam" id="PF18317"/>
    </source>
</evidence>
<dbReference type="UniPathway" id="UPA00053">
    <property type="reaction ID" value="UER00087"/>
</dbReference>
<keyword evidence="4 6" id="KW-0560">Oxidoreductase</keyword>
<comment type="similarity">
    <text evidence="6">Belongs to the shikimate dehydrogenase family.</text>
</comment>
<dbReference type="GO" id="GO:0009423">
    <property type="term" value="P:chorismate biosynthetic process"/>
    <property type="evidence" value="ECO:0007669"/>
    <property type="project" value="UniProtKB-UniRule"/>
</dbReference>
<feature type="binding site" evidence="6">
    <location>
        <position position="222"/>
    </location>
    <ligand>
        <name>NADP(+)</name>
        <dbReference type="ChEBI" id="CHEBI:58349"/>
    </ligand>
</feature>
<dbReference type="Pfam" id="PF01488">
    <property type="entry name" value="Shikimate_DH"/>
    <property type="match status" value="1"/>
</dbReference>
<feature type="binding site" evidence="6">
    <location>
        <position position="88"/>
    </location>
    <ligand>
        <name>shikimate</name>
        <dbReference type="ChEBI" id="CHEBI:36208"/>
    </ligand>
</feature>
<dbReference type="NCBIfam" id="TIGR00507">
    <property type="entry name" value="aroE"/>
    <property type="match status" value="1"/>
</dbReference>
<dbReference type="PANTHER" id="PTHR21089:SF1">
    <property type="entry name" value="BIFUNCTIONAL 3-DEHYDROQUINATE DEHYDRATASE_SHIKIMATE DEHYDROGENASE, CHLOROPLASTIC"/>
    <property type="match status" value="1"/>
</dbReference>
<dbReference type="Gene3D" id="3.40.50.720">
    <property type="entry name" value="NAD(P)-binding Rossmann-like Domain"/>
    <property type="match status" value="1"/>
</dbReference>
<dbReference type="PANTHER" id="PTHR21089">
    <property type="entry name" value="SHIKIMATE DEHYDROGENASE"/>
    <property type="match status" value="1"/>
</dbReference>
<comment type="function">
    <text evidence="6">Involved in the biosynthesis of the chorismate, which leads to the biosynthesis of aromatic amino acids. Catalyzes the reversible NADPH linked reduction of 3-dehydroshikimate (DHSA) to yield shikimate (SA).</text>
</comment>
<feature type="binding site" evidence="6">
    <location>
        <begin position="128"/>
        <end position="132"/>
    </location>
    <ligand>
        <name>NADP(+)</name>
        <dbReference type="ChEBI" id="CHEBI:58349"/>
    </ligand>
</feature>
<name>A0A0E3WYX7_METBA</name>
<dbReference type="GO" id="GO:0009073">
    <property type="term" value="P:aromatic amino acid family biosynthetic process"/>
    <property type="evidence" value="ECO:0007669"/>
    <property type="project" value="UniProtKB-KW"/>
</dbReference>
<gene>
    <name evidence="6" type="primary">aroE</name>
    <name evidence="10" type="ORF">MSBR3_2367</name>
</gene>
<evidence type="ECO:0000256" key="5">
    <source>
        <dbReference type="ARBA" id="ARBA00023141"/>
    </source>
</evidence>
<comment type="caution">
    <text evidence="6">Lacks conserved residue(s) required for the propagation of feature annotation.</text>
</comment>
<dbReference type="Proteomes" id="UP000033066">
    <property type="component" value="Chromosome"/>
</dbReference>
<accession>A0A0E3WYX7</accession>
<dbReference type="InterPro" id="IPR011342">
    <property type="entry name" value="Shikimate_DH"/>
</dbReference>
<dbReference type="SUPFAM" id="SSF53223">
    <property type="entry name" value="Aminoacid dehydrogenase-like, N-terminal domain"/>
    <property type="match status" value="1"/>
</dbReference>
<evidence type="ECO:0000256" key="1">
    <source>
        <dbReference type="ARBA" id="ARBA00012962"/>
    </source>
</evidence>
<feature type="binding site" evidence="6">
    <location>
        <position position="252"/>
    </location>
    <ligand>
        <name>shikimate</name>
        <dbReference type="ChEBI" id="CHEBI:36208"/>
    </ligand>
</feature>
<dbReference type="InterPro" id="IPR036291">
    <property type="entry name" value="NAD(P)-bd_dom_sf"/>
</dbReference>
<feature type="binding site" evidence="6">
    <location>
        <position position="104"/>
    </location>
    <ligand>
        <name>shikimate</name>
        <dbReference type="ChEBI" id="CHEBI:36208"/>
    </ligand>
</feature>
<evidence type="ECO:0000256" key="6">
    <source>
        <dbReference type="HAMAP-Rule" id="MF_00222"/>
    </source>
</evidence>
<dbReference type="Gene3D" id="3.40.50.10860">
    <property type="entry name" value="Leucine Dehydrogenase, chain A, domain 1"/>
    <property type="match status" value="1"/>
</dbReference>
<feature type="domain" description="SDH C-terminal" evidence="9">
    <location>
        <begin position="245"/>
        <end position="275"/>
    </location>
</feature>
<evidence type="ECO:0000256" key="4">
    <source>
        <dbReference type="ARBA" id="ARBA00023002"/>
    </source>
</evidence>
<dbReference type="RefSeq" id="WP_048108597.1">
    <property type="nucleotide sequence ID" value="NZ_CP009517.1"/>
</dbReference>
<evidence type="ECO:0000259" key="7">
    <source>
        <dbReference type="Pfam" id="PF01488"/>
    </source>
</evidence>
<evidence type="ECO:0000256" key="3">
    <source>
        <dbReference type="ARBA" id="ARBA00022857"/>
    </source>
</evidence>
<dbReference type="InterPro" id="IPR041121">
    <property type="entry name" value="SDH_C"/>
</dbReference>
<dbReference type="Pfam" id="PF18317">
    <property type="entry name" value="SDH_C"/>
    <property type="match status" value="1"/>
</dbReference>
<feature type="binding site" evidence="6">
    <location>
        <begin position="15"/>
        <end position="17"/>
    </location>
    <ligand>
        <name>shikimate</name>
        <dbReference type="ChEBI" id="CHEBI:36208"/>
    </ligand>
</feature>
<comment type="pathway">
    <text evidence="6">Metabolic intermediate biosynthesis; chorismate biosynthesis; chorismate from D-erythrose 4-phosphate and phosphoenolpyruvate: step 4/7.</text>
</comment>
<dbReference type="PATRIC" id="fig|1434107.4.peg.2987"/>
<dbReference type="HOGENOM" id="CLU_044063_4_1_2"/>
<dbReference type="InterPro" id="IPR046346">
    <property type="entry name" value="Aminoacid_DH-like_N_sf"/>
</dbReference>
<feature type="binding site" evidence="6">
    <location>
        <position position="224"/>
    </location>
    <ligand>
        <name>shikimate</name>
        <dbReference type="ChEBI" id="CHEBI:36208"/>
    </ligand>
</feature>
<evidence type="ECO:0000256" key="2">
    <source>
        <dbReference type="ARBA" id="ARBA00022605"/>
    </source>
</evidence>
<keyword evidence="3 6" id="KW-0521">NADP</keyword>
<comment type="subunit">
    <text evidence="6">Homodimer.</text>
</comment>
<proteinExistence type="inferred from homology"/>
<feature type="domain" description="Quinate/shikimate 5-dehydrogenase/glutamyl-tRNA reductase" evidence="7">
    <location>
        <begin position="117"/>
        <end position="196"/>
    </location>
</feature>
<dbReference type="AlphaFoldDB" id="A0A0E3WYX7"/>
<dbReference type="GeneID" id="24789954"/>
<keyword evidence="2 6" id="KW-0028">Amino-acid biosynthesis</keyword>
<reference evidence="10" key="1">
    <citation type="submission" date="2014-07" db="EMBL/GenBank/DDBJ databases">
        <title>Methanogenic archaea and the global carbon cycle.</title>
        <authorList>
            <person name="Henriksen J.R."/>
            <person name="Luke J."/>
            <person name="Reinhart S."/>
            <person name="Benedict M.N."/>
            <person name="Youngblut N.D."/>
            <person name="Metcalf M.E."/>
            <person name="Whitaker R.J."/>
            <person name="Metcalf W.W."/>
        </authorList>
    </citation>
    <scope>NUCLEOTIDE SEQUENCE [LARGE SCALE GENOMIC DNA]</scope>
    <source>
        <strain evidence="10">3</strain>
    </source>
</reference>
<feature type="domain" description="Shikimate dehydrogenase substrate binding N-terminal" evidence="8">
    <location>
        <begin position="7"/>
        <end position="90"/>
    </location>
</feature>
<protein>
    <recommendedName>
        <fullName evidence="1 6">Shikimate dehydrogenase (NADP(+))</fullName>
        <shortName evidence="6">SDH</shortName>
        <ecNumber evidence="1 6">1.1.1.25</ecNumber>
    </recommendedName>
</protein>
<dbReference type="InterPro" id="IPR022893">
    <property type="entry name" value="Shikimate_DH_fam"/>
</dbReference>
<dbReference type="FunFam" id="3.40.50.720:FF:000086">
    <property type="entry name" value="Quinate/shikimate dehydrogenase"/>
    <property type="match status" value="1"/>
</dbReference>
<dbReference type="InterPro" id="IPR006151">
    <property type="entry name" value="Shikm_DH/Glu-tRNA_Rdtase"/>
</dbReference>
<feature type="binding site" evidence="6">
    <location>
        <begin position="151"/>
        <end position="156"/>
    </location>
    <ligand>
        <name>NADP(+)</name>
        <dbReference type="ChEBI" id="CHEBI:58349"/>
    </ligand>
</feature>
<feature type="binding site" evidence="6">
    <location>
        <position position="62"/>
    </location>
    <ligand>
        <name>shikimate</name>
        <dbReference type="ChEBI" id="CHEBI:36208"/>
    </ligand>
</feature>
<dbReference type="GO" id="GO:0050661">
    <property type="term" value="F:NADP binding"/>
    <property type="evidence" value="ECO:0007669"/>
    <property type="project" value="InterPro"/>
</dbReference>
<dbReference type="SUPFAM" id="SSF51735">
    <property type="entry name" value="NAD(P)-binding Rossmann-fold domains"/>
    <property type="match status" value="1"/>
</dbReference>
<evidence type="ECO:0000313" key="10">
    <source>
        <dbReference type="EMBL" id="AKB82945.1"/>
    </source>
</evidence>
<evidence type="ECO:0000259" key="8">
    <source>
        <dbReference type="Pfam" id="PF08501"/>
    </source>
</evidence>
<evidence type="ECO:0000313" key="11">
    <source>
        <dbReference type="Proteomes" id="UP000033066"/>
    </source>
</evidence>
<dbReference type="InterPro" id="IPR013708">
    <property type="entry name" value="Shikimate_DH-bd_N"/>
</dbReference>
<dbReference type="GO" id="GO:0019632">
    <property type="term" value="P:shikimate metabolic process"/>
    <property type="evidence" value="ECO:0007669"/>
    <property type="project" value="InterPro"/>
</dbReference>
<dbReference type="NCBIfam" id="NF001319">
    <property type="entry name" value="PRK00258.3-3"/>
    <property type="match status" value="1"/>
</dbReference>
<keyword evidence="11" id="KW-1185">Reference proteome</keyword>
<dbReference type="GO" id="GO:0004764">
    <property type="term" value="F:shikimate 3-dehydrogenase (NADP+) activity"/>
    <property type="evidence" value="ECO:0007669"/>
    <property type="project" value="UniProtKB-UniRule"/>
</dbReference>
<comment type="catalytic activity">
    <reaction evidence="6">
        <text>shikimate + NADP(+) = 3-dehydroshikimate + NADPH + H(+)</text>
        <dbReference type="Rhea" id="RHEA:17737"/>
        <dbReference type="ChEBI" id="CHEBI:15378"/>
        <dbReference type="ChEBI" id="CHEBI:16630"/>
        <dbReference type="ChEBI" id="CHEBI:36208"/>
        <dbReference type="ChEBI" id="CHEBI:57783"/>
        <dbReference type="ChEBI" id="CHEBI:58349"/>
        <dbReference type="EC" id="1.1.1.25"/>
    </reaction>
</comment>
<feature type="binding site" evidence="6">
    <location>
        <position position="245"/>
    </location>
    <ligand>
        <name>NADP(+)</name>
        <dbReference type="ChEBI" id="CHEBI:58349"/>
    </ligand>
</feature>
<feature type="active site" description="Proton acceptor" evidence="6">
    <location>
        <position position="66"/>
    </location>
</feature>
<dbReference type="GO" id="GO:0008652">
    <property type="term" value="P:amino acid biosynthetic process"/>
    <property type="evidence" value="ECO:0007669"/>
    <property type="project" value="UniProtKB-KW"/>
</dbReference>
<sequence>MKRVFGVFGDPIAHSLSPAMHNAVFSALGMDCIYHAFRVKPEKLEKAILGAEAMGFGGLNLTVPLKEAALKLDCIKPDPLAESIGAVNTIVFGKNEEIKGYNTDGLGAKQALQNSAVEIRGSKIVVAGAGGAARAIAFQLAADGAEITIVNRTERRAIELAKDISTAALCGNVTGRGLSGLKSLLQDSNILINTTTLGMHPNTDTAIATAEDLHPDLTVFDIVYNPLETRLLREAKASGAKTVSGVSMLVYQGAEAFKLWTGIEPPVELMKKTVLEVLQA</sequence>
<dbReference type="EC" id="1.1.1.25" evidence="1 6"/>
<dbReference type="STRING" id="1434107.MSBR3_2367"/>
<dbReference type="HAMAP" id="MF_00222">
    <property type="entry name" value="Shikimate_DH_AroE"/>
    <property type="match status" value="1"/>
</dbReference>
<organism evidence="10 11">
    <name type="scientific">Methanosarcina barkeri 3</name>
    <dbReference type="NCBI Taxonomy" id="1434107"/>
    <lineage>
        <taxon>Archaea</taxon>
        <taxon>Methanobacteriati</taxon>
        <taxon>Methanobacteriota</taxon>
        <taxon>Stenosarchaea group</taxon>
        <taxon>Methanomicrobia</taxon>
        <taxon>Methanosarcinales</taxon>
        <taxon>Methanosarcinaceae</taxon>
        <taxon>Methanosarcina</taxon>
    </lineage>
</organism>
<keyword evidence="5 6" id="KW-0057">Aromatic amino acid biosynthesis</keyword>
<dbReference type="OrthoDB" id="8744at2157"/>
<dbReference type="EMBL" id="CP009517">
    <property type="protein sequence ID" value="AKB82945.1"/>
    <property type="molecule type" value="Genomic_DNA"/>
</dbReference>
<dbReference type="Pfam" id="PF08501">
    <property type="entry name" value="Shikimate_dh_N"/>
    <property type="match status" value="1"/>
</dbReference>